<dbReference type="InterPro" id="IPR025637">
    <property type="entry name" value="DUF4333"/>
</dbReference>
<gene>
    <name evidence="3" type="ORF">ACT17_33460</name>
</gene>
<keyword evidence="1" id="KW-0732">Signal</keyword>
<evidence type="ECO:0000313" key="4">
    <source>
        <dbReference type="Proteomes" id="UP000037594"/>
    </source>
</evidence>
<dbReference type="AlphaFoldDB" id="A0A0J8TZW8"/>
<dbReference type="PROSITE" id="PS51257">
    <property type="entry name" value="PROKAR_LIPOPROTEIN"/>
    <property type="match status" value="1"/>
</dbReference>
<dbReference type="PATRIC" id="fig|451644.5.peg.6880"/>
<reference evidence="3 4" key="1">
    <citation type="submission" date="2015-06" db="EMBL/GenBank/DDBJ databases">
        <title>Genome sequence of Mycobacterium conceptionense strain MLE.</title>
        <authorList>
            <person name="Greninger A.L."/>
            <person name="Cunningham G."/>
            <person name="Chiu C.Y."/>
            <person name="Miller S."/>
        </authorList>
    </citation>
    <scope>NUCLEOTIDE SEQUENCE [LARGE SCALE GENOMIC DNA]</scope>
    <source>
        <strain evidence="3 4">MLE</strain>
    </source>
</reference>
<proteinExistence type="predicted"/>
<dbReference type="EMBL" id="LFOD01000071">
    <property type="protein sequence ID" value="KMV13780.1"/>
    <property type="molecule type" value="Genomic_DNA"/>
</dbReference>
<organism evidence="3 4">
    <name type="scientific">Mycolicibacterium conceptionense</name>
    <dbReference type="NCBI Taxonomy" id="451644"/>
    <lineage>
        <taxon>Bacteria</taxon>
        <taxon>Bacillati</taxon>
        <taxon>Actinomycetota</taxon>
        <taxon>Actinomycetes</taxon>
        <taxon>Mycobacteriales</taxon>
        <taxon>Mycobacteriaceae</taxon>
        <taxon>Mycolicibacterium</taxon>
    </lineage>
</organism>
<dbReference type="Proteomes" id="UP000037594">
    <property type="component" value="Unassembled WGS sequence"/>
</dbReference>
<evidence type="ECO:0000256" key="1">
    <source>
        <dbReference type="SAM" id="SignalP"/>
    </source>
</evidence>
<dbReference type="Pfam" id="PF14230">
    <property type="entry name" value="DUF4333"/>
    <property type="match status" value="1"/>
</dbReference>
<comment type="caution">
    <text evidence="3">The sequence shown here is derived from an EMBL/GenBank/DDBJ whole genome shotgun (WGS) entry which is preliminary data.</text>
</comment>
<protein>
    <recommendedName>
        <fullName evidence="2">DUF4333 domain-containing protein</fullName>
    </recommendedName>
</protein>
<feature type="signal peptide" evidence="1">
    <location>
        <begin position="1"/>
        <end position="21"/>
    </location>
</feature>
<feature type="chain" id="PRO_5039705816" description="DUF4333 domain-containing protein" evidence="1">
    <location>
        <begin position="22"/>
        <end position="126"/>
    </location>
</feature>
<name>A0A0J8TZW8_9MYCO</name>
<evidence type="ECO:0000259" key="2">
    <source>
        <dbReference type="Pfam" id="PF14230"/>
    </source>
</evidence>
<feature type="domain" description="DUF4333" evidence="2">
    <location>
        <begin position="43"/>
        <end position="108"/>
    </location>
</feature>
<evidence type="ECO:0000313" key="3">
    <source>
        <dbReference type="EMBL" id="KMV13780.1"/>
    </source>
</evidence>
<accession>A0A0J8TZW8</accession>
<sequence length="126" mass="13235">MLICMRFTATALLAMCLPAIAGGCHVNVETGSPRSETSVRASAAQPAVPKRDVEQITAQLIRDKSGGGPYVITCPGDLPIKLGANMRCVLADQQGTHRELTVTITKADSPNNAAWDWEVGGTISDG</sequence>